<dbReference type="InterPro" id="IPR003140">
    <property type="entry name" value="PLipase/COase/thioEstase"/>
</dbReference>
<dbReference type="InterPro" id="IPR050565">
    <property type="entry name" value="LYPA1-2/EST-like"/>
</dbReference>
<organism evidence="6 7">
    <name type="scientific">Rotaria sordida</name>
    <dbReference type="NCBI Taxonomy" id="392033"/>
    <lineage>
        <taxon>Eukaryota</taxon>
        <taxon>Metazoa</taxon>
        <taxon>Spiralia</taxon>
        <taxon>Gnathifera</taxon>
        <taxon>Rotifera</taxon>
        <taxon>Eurotatoria</taxon>
        <taxon>Bdelloidea</taxon>
        <taxon>Philodinida</taxon>
        <taxon>Philodinidae</taxon>
        <taxon>Rotaria</taxon>
    </lineage>
</organism>
<dbReference type="AlphaFoldDB" id="A0A815DRH4"/>
<proteinExistence type="inferred from homology"/>
<dbReference type="EMBL" id="CAJNOL010001173">
    <property type="protein sequence ID" value="CAF1304669.1"/>
    <property type="molecule type" value="Genomic_DNA"/>
</dbReference>
<dbReference type="Pfam" id="PF02230">
    <property type="entry name" value="Abhydrolase_2"/>
    <property type="match status" value="1"/>
</dbReference>
<dbReference type="PANTHER" id="PTHR10655">
    <property type="entry name" value="LYSOPHOSPHOLIPASE-RELATED"/>
    <property type="match status" value="1"/>
</dbReference>
<comment type="similarity">
    <text evidence="1">Belongs to the AB hydrolase superfamily. AB hydrolase 2 family.</text>
</comment>
<dbReference type="GO" id="GO:0008474">
    <property type="term" value="F:palmitoyl-(protein) hydrolase activity"/>
    <property type="evidence" value="ECO:0007669"/>
    <property type="project" value="UniProtKB-EC"/>
</dbReference>
<evidence type="ECO:0000313" key="5">
    <source>
        <dbReference type="EMBL" id="CAF1051807.1"/>
    </source>
</evidence>
<dbReference type="EC" id="3.1.2.22" evidence="2"/>
<evidence type="ECO:0000313" key="6">
    <source>
        <dbReference type="EMBL" id="CAF1304669.1"/>
    </source>
</evidence>
<evidence type="ECO:0000313" key="7">
    <source>
        <dbReference type="Proteomes" id="UP000663870"/>
    </source>
</evidence>
<reference evidence="6" key="1">
    <citation type="submission" date="2021-02" db="EMBL/GenBank/DDBJ databases">
        <authorList>
            <person name="Nowell W R."/>
        </authorList>
    </citation>
    <scope>NUCLEOTIDE SEQUENCE</scope>
</reference>
<dbReference type="GO" id="GO:0052689">
    <property type="term" value="F:carboxylic ester hydrolase activity"/>
    <property type="evidence" value="ECO:0007669"/>
    <property type="project" value="TreeGrafter"/>
</dbReference>
<comment type="caution">
    <text evidence="6">The sequence shown here is derived from an EMBL/GenBank/DDBJ whole genome shotgun (WGS) entry which is preliminary data.</text>
</comment>
<dbReference type="SUPFAM" id="SSF53474">
    <property type="entry name" value="alpha/beta-Hydrolases"/>
    <property type="match status" value="1"/>
</dbReference>
<name>A0A815DRH4_9BILA</name>
<accession>A0A815DRH4</accession>
<evidence type="ECO:0000256" key="3">
    <source>
        <dbReference type="ARBA" id="ARBA00022801"/>
    </source>
</evidence>
<dbReference type="Proteomes" id="UP000663854">
    <property type="component" value="Unassembled WGS sequence"/>
</dbReference>
<dbReference type="Proteomes" id="UP000663870">
    <property type="component" value="Unassembled WGS sequence"/>
</dbReference>
<gene>
    <name evidence="6" type="ORF">JXQ802_LOCUS29688</name>
    <name evidence="5" type="ORF">PYM288_LOCUS17187</name>
</gene>
<dbReference type="GO" id="GO:0005737">
    <property type="term" value="C:cytoplasm"/>
    <property type="evidence" value="ECO:0007669"/>
    <property type="project" value="TreeGrafter"/>
</dbReference>
<sequence>MATSSTNEKLIDTAHIIESKGTHHHSIIWLHGFGDSSDGYKDLFTRIQPSNTRIVLPNAPKRLVTIENRQYQLRSWYDHDNTAIEAGLQVIESVKQLIDEELKLVDDASHIIIGGFSQGACLSLLAGLTYTKQQLGGIICCSGQLVLENKIPEFLSEYAKKIPILVLHGKDDNRIPWDNAKSGFEVLKKNGINDNMDVVLEDGVGHSISERGFHLIIVFITKQLKL</sequence>
<dbReference type="InterPro" id="IPR029058">
    <property type="entry name" value="AB_hydrolase_fold"/>
</dbReference>
<evidence type="ECO:0000256" key="2">
    <source>
        <dbReference type="ARBA" id="ARBA00012423"/>
    </source>
</evidence>
<feature type="domain" description="Phospholipase/carboxylesterase/thioesterase" evidence="4">
    <location>
        <begin position="13"/>
        <end position="222"/>
    </location>
</feature>
<evidence type="ECO:0000256" key="1">
    <source>
        <dbReference type="ARBA" id="ARBA00006499"/>
    </source>
</evidence>
<dbReference type="Gene3D" id="3.40.50.1820">
    <property type="entry name" value="alpha/beta hydrolase"/>
    <property type="match status" value="1"/>
</dbReference>
<dbReference type="PANTHER" id="PTHR10655:SF17">
    <property type="entry name" value="LYSOPHOSPHOLIPASE-LIKE PROTEIN 1"/>
    <property type="match status" value="1"/>
</dbReference>
<keyword evidence="7" id="KW-1185">Reference proteome</keyword>
<protein>
    <recommendedName>
        <fullName evidence="2">palmitoyl-protein hydrolase</fullName>
        <ecNumber evidence="2">3.1.2.22</ecNumber>
    </recommendedName>
</protein>
<dbReference type="EMBL" id="CAJNOH010000475">
    <property type="protein sequence ID" value="CAF1051807.1"/>
    <property type="molecule type" value="Genomic_DNA"/>
</dbReference>
<evidence type="ECO:0000259" key="4">
    <source>
        <dbReference type="Pfam" id="PF02230"/>
    </source>
</evidence>
<keyword evidence="3" id="KW-0378">Hydrolase</keyword>